<feature type="transmembrane region" description="Helical" evidence="1">
    <location>
        <begin position="111"/>
        <end position="128"/>
    </location>
</feature>
<dbReference type="RefSeq" id="WP_214160636.1">
    <property type="nucleotide sequence ID" value="NZ_JAHBAY010000023.1"/>
</dbReference>
<reference evidence="2 3" key="1">
    <citation type="submission" date="2021-05" db="EMBL/GenBank/DDBJ databases">
        <title>Kineosporia and Streptomyces sp. nov. two new marine actinobacteria isolated from Coral.</title>
        <authorList>
            <person name="Buangrab K."/>
            <person name="Sutthacheep M."/>
            <person name="Yeemin T."/>
            <person name="Harunari E."/>
            <person name="Igarashi Y."/>
            <person name="Kanchanasin P."/>
            <person name="Tanasupawat S."/>
            <person name="Phongsopitanun W."/>
        </authorList>
    </citation>
    <scope>NUCLEOTIDE SEQUENCE [LARGE SCALE GENOMIC DNA]</scope>
    <source>
        <strain evidence="2 3">J2-2</strain>
    </source>
</reference>
<evidence type="ECO:0000256" key="1">
    <source>
        <dbReference type="SAM" id="Phobius"/>
    </source>
</evidence>
<feature type="transmembrane region" description="Helical" evidence="1">
    <location>
        <begin position="50"/>
        <end position="73"/>
    </location>
</feature>
<feature type="transmembrane region" description="Helical" evidence="1">
    <location>
        <begin position="85"/>
        <end position="105"/>
    </location>
</feature>
<sequence length="144" mass="15011">MASRVPLTLGGTVVATTGVLFLIDLFLPWHRTCVEVFSQGLCVQRAGWDGSFSLLAGLVVMALLAELVAVQVLRVGAPGLSGLSRLRPVLAGAVVVLVLLQLISGDDGLDRGYGLFTGLLLAVGLAYGTRLRTAEPAAPLVVHH</sequence>
<evidence type="ECO:0000313" key="2">
    <source>
        <dbReference type="EMBL" id="MBT0774098.1"/>
    </source>
</evidence>
<keyword evidence="1" id="KW-1133">Transmembrane helix</keyword>
<keyword evidence="1" id="KW-0472">Membrane</keyword>
<feature type="transmembrane region" description="Helical" evidence="1">
    <location>
        <begin position="7"/>
        <end position="30"/>
    </location>
</feature>
<protein>
    <submittedName>
        <fullName evidence="2">Uncharacterized protein</fullName>
    </submittedName>
</protein>
<evidence type="ECO:0000313" key="3">
    <source>
        <dbReference type="Proteomes" id="UP001197247"/>
    </source>
</evidence>
<accession>A0ABS5TTI2</accession>
<dbReference type="EMBL" id="JAHBAY010000023">
    <property type="protein sequence ID" value="MBT0774098.1"/>
    <property type="molecule type" value="Genomic_DNA"/>
</dbReference>
<proteinExistence type="predicted"/>
<gene>
    <name evidence="2" type="ORF">KIH74_34450</name>
</gene>
<dbReference type="Proteomes" id="UP001197247">
    <property type="component" value="Unassembled WGS sequence"/>
</dbReference>
<organism evidence="2 3">
    <name type="scientific">Kineosporia corallincola</name>
    <dbReference type="NCBI Taxonomy" id="2835133"/>
    <lineage>
        <taxon>Bacteria</taxon>
        <taxon>Bacillati</taxon>
        <taxon>Actinomycetota</taxon>
        <taxon>Actinomycetes</taxon>
        <taxon>Kineosporiales</taxon>
        <taxon>Kineosporiaceae</taxon>
        <taxon>Kineosporia</taxon>
    </lineage>
</organism>
<comment type="caution">
    <text evidence="2">The sequence shown here is derived from an EMBL/GenBank/DDBJ whole genome shotgun (WGS) entry which is preliminary data.</text>
</comment>
<name>A0ABS5TTI2_9ACTN</name>
<keyword evidence="3" id="KW-1185">Reference proteome</keyword>
<keyword evidence="1" id="KW-0812">Transmembrane</keyword>